<dbReference type="PANTHER" id="PTHR37293">
    <property type="entry name" value="PHAGE REPLICATION PROTEIN-RELATED"/>
    <property type="match status" value="1"/>
</dbReference>
<dbReference type="PANTHER" id="PTHR37293:SF6">
    <property type="entry name" value="DNA REPLICATION PROTEIN DNAD"/>
    <property type="match status" value="1"/>
</dbReference>
<dbReference type="Gene3D" id="1.10.10.10">
    <property type="entry name" value="Winged helix-like DNA-binding domain superfamily/Winged helix DNA-binding domain"/>
    <property type="match status" value="1"/>
</dbReference>
<organism evidence="5 6">
    <name type="scientific">Ligilactobacillus hayakitensis DSM 18933 = JCM 14209</name>
    <dbReference type="NCBI Taxonomy" id="1423755"/>
    <lineage>
        <taxon>Bacteria</taxon>
        <taxon>Bacillati</taxon>
        <taxon>Bacillota</taxon>
        <taxon>Bacilli</taxon>
        <taxon>Lactobacillales</taxon>
        <taxon>Lactobacillaceae</taxon>
        <taxon>Ligilactobacillus</taxon>
    </lineage>
</organism>
<feature type="domain" description="DnaD N-terminal" evidence="4">
    <location>
        <begin position="16"/>
        <end position="114"/>
    </location>
</feature>
<evidence type="ECO:0000259" key="4">
    <source>
        <dbReference type="Pfam" id="PF21984"/>
    </source>
</evidence>
<accession>A0A0R1WLY1</accession>
<feature type="region of interest" description="Disordered" evidence="2">
    <location>
        <begin position="206"/>
        <end position="236"/>
    </location>
</feature>
<dbReference type="Proteomes" id="UP000051054">
    <property type="component" value="Unassembled WGS sequence"/>
</dbReference>
<evidence type="ECO:0000313" key="6">
    <source>
        <dbReference type="Proteomes" id="UP000051054"/>
    </source>
</evidence>
<keyword evidence="6" id="KW-1185">Reference proteome</keyword>
<dbReference type="Pfam" id="PF07261">
    <property type="entry name" value="DnaB_2"/>
    <property type="match status" value="1"/>
</dbReference>
<dbReference type="AlphaFoldDB" id="A0A0R1WLY1"/>
<sequence>MQDIFDSYVNAGQTVISNVMFQNYHKLGMTDEEFIIYIFLNNKIQQGILFPDINDIAQGLGKKVEDVSLAVHNLMEKKLLKINVVTGANNLREDRYDFSLLHEKLKELLRQEINKNDLFAVDRQLTQLYKDFEDEMNGPLTPMQIQTIHDWITEDKYDYEIVRAALREAVLSQVPNLNYIGRILVSWEKEGIKDIKSVKEKKQKQFTKNKAKSGFSDRIKENTTKPKIPLTKWSNK</sequence>
<gene>
    <name evidence="5" type="ORF">FC40_GL000692</name>
</gene>
<dbReference type="InterPro" id="IPR006343">
    <property type="entry name" value="DnaB/C_C"/>
</dbReference>
<dbReference type="Pfam" id="PF21984">
    <property type="entry name" value="DnaD_N"/>
    <property type="match status" value="1"/>
</dbReference>
<dbReference type="EMBL" id="AZGD01000090">
    <property type="protein sequence ID" value="KRM18904.1"/>
    <property type="molecule type" value="Genomic_DNA"/>
</dbReference>
<evidence type="ECO:0000256" key="1">
    <source>
        <dbReference type="ARBA" id="ARBA00093462"/>
    </source>
</evidence>
<comment type="caution">
    <text evidence="5">The sequence shown here is derived from an EMBL/GenBank/DDBJ whole genome shotgun (WGS) entry which is preliminary data.</text>
</comment>
<dbReference type="NCBIfam" id="TIGR01446">
    <property type="entry name" value="DnaD_dom"/>
    <property type="match status" value="1"/>
</dbReference>
<evidence type="ECO:0000313" key="5">
    <source>
        <dbReference type="EMBL" id="KRM18904.1"/>
    </source>
</evidence>
<feature type="compositionally biased region" description="Basic and acidic residues" evidence="2">
    <location>
        <begin position="215"/>
        <end position="224"/>
    </location>
</feature>
<dbReference type="eggNOG" id="COG3935">
    <property type="taxonomic scope" value="Bacteria"/>
</dbReference>
<dbReference type="RefSeq" id="WP_056938393.1">
    <property type="nucleotide sequence ID" value="NZ_AZGD01000090.1"/>
</dbReference>
<reference evidence="5 6" key="1">
    <citation type="journal article" date="2015" name="Genome Announc.">
        <title>Expanding the biotechnology potential of lactobacilli through comparative genomics of 213 strains and associated genera.</title>
        <authorList>
            <person name="Sun Z."/>
            <person name="Harris H.M."/>
            <person name="McCann A."/>
            <person name="Guo C."/>
            <person name="Argimon S."/>
            <person name="Zhang W."/>
            <person name="Yang X."/>
            <person name="Jeffery I.B."/>
            <person name="Cooney J.C."/>
            <person name="Kagawa T.F."/>
            <person name="Liu W."/>
            <person name="Song Y."/>
            <person name="Salvetti E."/>
            <person name="Wrobel A."/>
            <person name="Rasinkangas P."/>
            <person name="Parkhill J."/>
            <person name="Rea M.C."/>
            <person name="O'Sullivan O."/>
            <person name="Ritari J."/>
            <person name="Douillard F.P."/>
            <person name="Paul Ross R."/>
            <person name="Yang R."/>
            <person name="Briner A.E."/>
            <person name="Felis G.E."/>
            <person name="de Vos W.M."/>
            <person name="Barrangou R."/>
            <person name="Klaenhammer T.R."/>
            <person name="Caufield P.W."/>
            <person name="Cui Y."/>
            <person name="Zhang H."/>
            <person name="O'Toole P.W."/>
        </authorList>
    </citation>
    <scope>NUCLEOTIDE SEQUENCE [LARGE SCALE GENOMIC DNA]</scope>
    <source>
        <strain evidence="5 6">DSM 18933</strain>
    </source>
</reference>
<evidence type="ECO:0000256" key="2">
    <source>
        <dbReference type="SAM" id="MobiDB-lite"/>
    </source>
</evidence>
<dbReference type="Gene3D" id="1.10.10.630">
    <property type="entry name" value="DnaD domain-like"/>
    <property type="match status" value="1"/>
</dbReference>
<dbReference type="InterPro" id="IPR036388">
    <property type="entry name" value="WH-like_DNA-bd_sf"/>
</dbReference>
<dbReference type="InterPro" id="IPR053162">
    <property type="entry name" value="DnaD"/>
</dbReference>
<proteinExistence type="inferred from homology"/>
<evidence type="ECO:0000259" key="3">
    <source>
        <dbReference type="Pfam" id="PF07261"/>
    </source>
</evidence>
<dbReference type="PATRIC" id="fig|1423755.3.peg.744"/>
<comment type="similarity">
    <text evidence="1">Belongs to the DnaB/DnaD family.</text>
</comment>
<dbReference type="STRING" id="1423755.FC40_GL000692"/>
<dbReference type="SUPFAM" id="SSF158499">
    <property type="entry name" value="DnaD domain-like"/>
    <property type="match status" value="1"/>
</dbReference>
<feature type="domain" description="DnaB/C C-terminal" evidence="3">
    <location>
        <begin position="129"/>
        <end position="201"/>
    </location>
</feature>
<protein>
    <submittedName>
        <fullName evidence="5">Dna replication protein dnad</fullName>
    </submittedName>
</protein>
<name>A0A0R1WLY1_9LACO</name>
<dbReference type="InterPro" id="IPR053843">
    <property type="entry name" value="DnaD_N"/>
</dbReference>
<dbReference type="InterPro" id="IPR034829">
    <property type="entry name" value="DnaD-like_sf"/>
</dbReference>